<comment type="similarity">
    <text evidence="4">Belongs to the FliW family.</text>
</comment>
<keyword evidence="7" id="KW-1185">Reference proteome</keyword>
<dbReference type="InterPro" id="IPR003775">
    <property type="entry name" value="Flagellar_assembly_factor_FliW"/>
</dbReference>
<name>A0A1Y6B253_9BACT</name>
<evidence type="ECO:0000256" key="2">
    <source>
        <dbReference type="ARBA" id="ARBA00022795"/>
    </source>
</evidence>
<keyword evidence="6" id="KW-0969">Cilium</keyword>
<dbReference type="Gene3D" id="2.30.290.10">
    <property type="entry name" value="BH3618-like"/>
    <property type="match status" value="1"/>
</dbReference>
<dbReference type="SUPFAM" id="SSF141457">
    <property type="entry name" value="BH3618-like"/>
    <property type="match status" value="1"/>
</dbReference>
<dbReference type="RefSeq" id="WP_200820640.1">
    <property type="nucleotide sequence ID" value="NZ_FWZT01000001.1"/>
</dbReference>
<gene>
    <name evidence="4" type="primary">fliW</name>
    <name evidence="6" type="ORF">SAMN06296036_10130</name>
</gene>
<comment type="function">
    <text evidence="4">Acts as an anti-CsrA protein, binds CsrA and prevents it from repressing translation of its target genes, one of which is flagellin. Binds to flagellin and participates in the assembly of the flagellum.</text>
</comment>
<keyword evidence="6" id="KW-0282">Flagellum</keyword>
<dbReference type="EMBL" id="FWZT01000001">
    <property type="protein sequence ID" value="SME87811.1"/>
    <property type="molecule type" value="Genomic_DNA"/>
</dbReference>
<comment type="subunit">
    <text evidence="4">Interacts with translational regulator CsrA and flagellin(s).</text>
</comment>
<evidence type="ECO:0000313" key="7">
    <source>
        <dbReference type="Proteomes" id="UP000192907"/>
    </source>
</evidence>
<comment type="subcellular location">
    <subcellularLocation>
        <location evidence="4">Cytoplasm</location>
    </subcellularLocation>
</comment>
<evidence type="ECO:0000313" key="6">
    <source>
        <dbReference type="EMBL" id="SME87811.1"/>
    </source>
</evidence>
<feature type="region of interest" description="Disordered" evidence="5">
    <location>
        <begin position="144"/>
        <end position="176"/>
    </location>
</feature>
<keyword evidence="4" id="KW-0143">Chaperone</keyword>
<dbReference type="InterPro" id="IPR024046">
    <property type="entry name" value="Flagellar_assmbl_FliW_dom_sf"/>
</dbReference>
<dbReference type="NCBIfam" id="NF009793">
    <property type="entry name" value="PRK13285.1-1"/>
    <property type="match status" value="1"/>
</dbReference>
<accession>A0A1Y6B253</accession>
<evidence type="ECO:0000256" key="5">
    <source>
        <dbReference type="SAM" id="MobiDB-lite"/>
    </source>
</evidence>
<evidence type="ECO:0000256" key="1">
    <source>
        <dbReference type="ARBA" id="ARBA00022490"/>
    </source>
</evidence>
<dbReference type="GO" id="GO:0006417">
    <property type="term" value="P:regulation of translation"/>
    <property type="evidence" value="ECO:0007669"/>
    <property type="project" value="UniProtKB-KW"/>
</dbReference>
<keyword evidence="3 4" id="KW-0810">Translation regulation</keyword>
<evidence type="ECO:0000256" key="4">
    <source>
        <dbReference type="HAMAP-Rule" id="MF_01185"/>
    </source>
</evidence>
<dbReference type="PANTHER" id="PTHR39190">
    <property type="entry name" value="FLAGELLAR ASSEMBLY FACTOR FLIW"/>
    <property type="match status" value="1"/>
</dbReference>
<dbReference type="STRING" id="1513793.SAMN06296036_10130"/>
<dbReference type="Pfam" id="PF02623">
    <property type="entry name" value="FliW"/>
    <property type="match status" value="1"/>
</dbReference>
<evidence type="ECO:0000256" key="3">
    <source>
        <dbReference type="ARBA" id="ARBA00022845"/>
    </source>
</evidence>
<proteinExistence type="inferred from homology"/>
<dbReference type="GO" id="GO:0044780">
    <property type="term" value="P:bacterial-type flagellum assembly"/>
    <property type="evidence" value="ECO:0007669"/>
    <property type="project" value="UniProtKB-UniRule"/>
</dbReference>
<dbReference type="GO" id="GO:0005737">
    <property type="term" value="C:cytoplasm"/>
    <property type="evidence" value="ECO:0007669"/>
    <property type="project" value="UniProtKB-SubCell"/>
</dbReference>
<dbReference type="AlphaFoldDB" id="A0A1Y6B253"/>
<sequence>MIKVKTTRFSEIEVDEKDVIELPAGLIGFPELKKYVLLDHDKNSPFKWLQSLSDGAIAFVLINPLLFKPDYTVEVNEAEVADLDLDNEEDAVISVIITMPSDPQKMTANLKAPLVFNLKNRKGRQVILNNSEYTTRHNIMEEVKKRSESGQNQEMQEMIGQAKRASQASHKAEGQD</sequence>
<reference evidence="7" key="1">
    <citation type="submission" date="2017-04" db="EMBL/GenBank/DDBJ databases">
        <authorList>
            <person name="Varghese N."/>
            <person name="Submissions S."/>
        </authorList>
    </citation>
    <scope>NUCLEOTIDE SEQUENCE [LARGE SCALE GENOMIC DNA]</scope>
    <source>
        <strain evidence="7">RKEM611</strain>
    </source>
</reference>
<organism evidence="6 7">
    <name type="scientific">Pseudobacteriovorax antillogorgiicola</name>
    <dbReference type="NCBI Taxonomy" id="1513793"/>
    <lineage>
        <taxon>Bacteria</taxon>
        <taxon>Pseudomonadati</taxon>
        <taxon>Bdellovibrionota</taxon>
        <taxon>Oligoflexia</taxon>
        <taxon>Oligoflexales</taxon>
        <taxon>Pseudobacteriovoracaceae</taxon>
        <taxon>Pseudobacteriovorax</taxon>
    </lineage>
</organism>
<dbReference type="PANTHER" id="PTHR39190:SF1">
    <property type="entry name" value="FLAGELLAR ASSEMBLY FACTOR FLIW"/>
    <property type="match status" value="1"/>
</dbReference>
<dbReference type="Proteomes" id="UP000192907">
    <property type="component" value="Unassembled WGS sequence"/>
</dbReference>
<keyword evidence="6" id="KW-0966">Cell projection</keyword>
<keyword evidence="1 4" id="KW-0963">Cytoplasm</keyword>
<protein>
    <recommendedName>
        <fullName evidence="4">Flagellar assembly factor FliW</fullName>
    </recommendedName>
</protein>
<dbReference type="HAMAP" id="MF_01185">
    <property type="entry name" value="FliW"/>
    <property type="match status" value="1"/>
</dbReference>
<keyword evidence="2 4" id="KW-1005">Bacterial flagellum biogenesis</keyword>